<reference evidence="1 3" key="2">
    <citation type="journal article" date="2012" name="J. Bacteriol.">
        <title>Complete Genome Sequence of Rahnella sp. Strain Y9602, a Gammaproteobacterium Isolate from Metal- and Radionuclide-Contaminated Soil.</title>
        <authorList>
            <person name="Martinez R.J."/>
            <person name="Bruce D."/>
            <person name="Detter C."/>
            <person name="Goodwin L.A."/>
            <person name="Han J."/>
            <person name="Han C.S."/>
            <person name="Held B."/>
            <person name="Land M.L."/>
            <person name="Mikhailova N."/>
            <person name="Nolan M."/>
            <person name="Pennacchio L."/>
            <person name="Pitluck S."/>
            <person name="Tapia R."/>
            <person name="Woyke T."/>
            <person name="Sobecky P.A."/>
        </authorList>
    </citation>
    <scope>NUCLEOTIDE SEQUENCE [LARGE SCALE GENOMIC DNA]</scope>
    <source>
        <strain evidence="1 3">Y9602</strain>
    </source>
</reference>
<dbReference type="KEGG" id="rah:Rahaq_2739"/>
<evidence type="ECO:0000313" key="3">
    <source>
        <dbReference type="Proteomes" id="UP000007257"/>
    </source>
</evidence>
<sequence length="63" mass="6848">MKQLTEHDIEMVNGAGWSEDVNKVADRLSNFGQDAVSDTSNAVNKAYSQISDGLAKAQNYLTT</sequence>
<dbReference type="eggNOG" id="ENOG503450V">
    <property type="taxonomic scope" value="Bacteria"/>
</dbReference>
<accession>A0A0H3FHI3</accession>
<dbReference type="GeneID" id="95416585"/>
<organism evidence="1 3">
    <name type="scientific">Rahnella sp. (strain Y9602)</name>
    <dbReference type="NCBI Taxonomy" id="2703885"/>
    <lineage>
        <taxon>Bacteria</taxon>
        <taxon>Pseudomonadati</taxon>
        <taxon>Pseudomonadota</taxon>
        <taxon>Gammaproteobacteria</taxon>
        <taxon>Enterobacterales</taxon>
        <taxon>Yersiniaceae</taxon>
        <taxon>Rahnella</taxon>
    </lineage>
</organism>
<proteinExistence type="predicted"/>
<reference evidence="3" key="1">
    <citation type="submission" date="2011-01" db="EMBL/GenBank/DDBJ databases">
        <title>Complete sequence of chromosome of Rahnella sp. Y9602.</title>
        <authorList>
            <consortium name="US DOE Joint Genome Institute"/>
            <person name="Lucas S."/>
            <person name="Copeland A."/>
            <person name="Lapidus A."/>
            <person name="Cheng J.-F."/>
            <person name="Goodwin L."/>
            <person name="Pitluck S."/>
            <person name="Lu M."/>
            <person name="Detter J.C."/>
            <person name="Han C."/>
            <person name="Tapia R."/>
            <person name="Land M."/>
            <person name="Hauser L."/>
            <person name="Kyrpides N."/>
            <person name="Ivanova N."/>
            <person name="Ovchinnikova G."/>
            <person name="Pagani I."/>
            <person name="Sobecky P.A."/>
            <person name="Martinez R.J."/>
            <person name="Woyke T."/>
        </authorList>
    </citation>
    <scope>NUCLEOTIDE SEQUENCE [LARGE SCALE GENOMIC DNA]</scope>
    <source>
        <strain evidence="3">Y9602</strain>
    </source>
</reference>
<dbReference type="EMBL" id="JBHUCJ010000041">
    <property type="protein sequence ID" value="MFD3225093.1"/>
    <property type="molecule type" value="Genomic_DNA"/>
</dbReference>
<dbReference type="AlphaFoldDB" id="A0A0H3FHI3"/>
<reference evidence="2 4" key="3">
    <citation type="submission" date="2024-09" db="EMBL/GenBank/DDBJ databases">
        <title>Genomes of Rahnella.</title>
        <authorList>
            <person name="Mnguni F.C."/>
            <person name="Shin G.Y."/>
            <person name="Coutinho T."/>
        </authorList>
    </citation>
    <scope>NUCLEOTIDE SEQUENCE [LARGE SCALE GENOMIC DNA]</scope>
    <source>
        <strain evidence="2 4">20WA0057</strain>
    </source>
</reference>
<evidence type="ECO:0000313" key="4">
    <source>
        <dbReference type="Proteomes" id="UP001598201"/>
    </source>
</evidence>
<gene>
    <name evidence="1" type="ordered locus">Rahaq_2739</name>
    <name evidence="2" type="ORF">ACFPK4_16260</name>
</gene>
<keyword evidence="4" id="KW-1185">Reference proteome</keyword>
<dbReference type="EMBL" id="CP002505">
    <property type="protein sequence ID" value="ADW74342.1"/>
    <property type="molecule type" value="Genomic_DNA"/>
</dbReference>
<dbReference type="RefSeq" id="WP_013576041.1">
    <property type="nucleotide sequence ID" value="NC_015061.1"/>
</dbReference>
<dbReference type="OrthoDB" id="6505445at2"/>
<evidence type="ECO:0000313" key="1">
    <source>
        <dbReference type="EMBL" id="ADW74342.1"/>
    </source>
</evidence>
<evidence type="ECO:0000313" key="2">
    <source>
        <dbReference type="EMBL" id="MFD3225093.1"/>
    </source>
</evidence>
<dbReference type="Proteomes" id="UP001598201">
    <property type="component" value="Unassembled WGS sequence"/>
</dbReference>
<dbReference type="HOGENOM" id="CLU_2882709_0_0_6"/>
<protein>
    <submittedName>
        <fullName evidence="2">Chemotaxis protein</fullName>
    </submittedName>
    <submittedName>
        <fullName evidence="1">Methyl-accepting chemotaxis sensory transducer</fullName>
    </submittedName>
</protein>
<dbReference type="Proteomes" id="UP000007257">
    <property type="component" value="Chromosome"/>
</dbReference>
<name>A0A0H3FHI3_RAHSY</name>